<dbReference type="InterPro" id="IPR000172">
    <property type="entry name" value="GMC_OxRdtase_N"/>
</dbReference>
<keyword evidence="4" id="KW-0285">Flavoprotein</keyword>
<evidence type="ECO:0000256" key="3">
    <source>
        <dbReference type="PIRSR" id="PIRSR000137-2"/>
    </source>
</evidence>
<dbReference type="PROSITE" id="PS00623">
    <property type="entry name" value="GMC_OXRED_1"/>
    <property type="match status" value="1"/>
</dbReference>
<organism evidence="7 8">
    <name type="scientific">Asbolus verrucosus</name>
    <name type="common">Desert ironclad beetle</name>
    <dbReference type="NCBI Taxonomy" id="1661398"/>
    <lineage>
        <taxon>Eukaryota</taxon>
        <taxon>Metazoa</taxon>
        <taxon>Ecdysozoa</taxon>
        <taxon>Arthropoda</taxon>
        <taxon>Hexapoda</taxon>
        <taxon>Insecta</taxon>
        <taxon>Pterygota</taxon>
        <taxon>Neoptera</taxon>
        <taxon>Endopterygota</taxon>
        <taxon>Coleoptera</taxon>
        <taxon>Polyphaga</taxon>
        <taxon>Cucujiformia</taxon>
        <taxon>Tenebrionidae</taxon>
        <taxon>Pimeliinae</taxon>
        <taxon>Asbolus</taxon>
    </lineage>
</organism>
<dbReference type="PANTHER" id="PTHR11552">
    <property type="entry name" value="GLUCOSE-METHANOL-CHOLINE GMC OXIDOREDUCTASE"/>
    <property type="match status" value="1"/>
</dbReference>
<evidence type="ECO:0000256" key="4">
    <source>
        <dbReference type="RuleBase" id="RU003968"/>
    </source>
</evidence>
<feature type="active site" description="Proton donor" evidence="2">
    <location>
        <position position="460"/>
    </location>
</feature>
<dbReference type="Gene3D" id="3.50.50.60">
    <property type="entry name" value="FAD/NAD(P)-binding domain"/>
    <property type="match status" value="1"/>
</dbReference>
<sequence>FGIYDFIVIGAGATGSVIANRLSKIKEWNILLLEAGSFGTEVNDIPNMALSLRNNMANKECAYPRGKGIGGSTLINGLVYSRGNKRDFDKWSELGNPGWSYNEVLPYFKISENFMKTDRNVVVDYEYHGTGGDLNVEYHIPRHPLLNLWLKANKEQGYEVVDYNGRKQIGAAVAQLNTKEGKRDHAGNAFINSIKNRSNLKIATESYVTKILIFENNKTVSGVKFSHKGQTYIAKTKKEVILSAGAIASPQILMLSGIGPAKHLDDVGIKVIENLEVGSVLRDHATFYGLQFDSNYTKTIKPLKQYIKEYFKGYGSLTYPHNDDGIGFYQTKFEKYPDYPDLEIQMIIIDEFLNTLQNRLASAKEHSWQHLDMTRSFALYIIGLHAKSTGTIRLKNSKNVDIDTLYEGIKFALSLVETQAFKQINTTLVKQVLPSCQDKPYLSKSYWYCVLRYFTSNLYHPLGTCPMGPDRNKGAVVDSRTKVYGIRNLRVADASIFPFTFSGHPNAPCVMIGEKVSDLIKLQYL</sequence>
<proteinExistence type="inferred from homology"/>
<evidence type="ECO:0000256" key="2">
    <source>
        <dbReference type="PIRSR" id="PIRSR000137-1"/>
    </source>
</evidence>
<feature type="non-terminal residue" evidence="7">
    <location>
        <position position="1"/>
    </location>
</feature>
<name>A0A482VT72_ASBVE</name>
<evidence type="ECO:0000313" key="8">
    <source>
        <dbReference type="Proteomes" id="UP000292052"/>
    </source>
</evidence>
<feature type="domain" description="Glucose-methanol-choline oxidoreductase N-terminal" evidence="6">
    <location>
        <begin position="245"/>
        <end position="259"/>
    </location>
</feature>
<gene>
    <name evidence="7" type="ORF">BDFB_011848</name>
</gene>
<dbReference type="InterPro" id="IPR007867">
    <property type="entry name" value="GMC_OxRtase_C"/>
</dbReference>
<dbReference type="InterPro" id="IPR036188">
    <property type="entry name" value="FAD/NAD-bd_sf"/>
</dbReference>
<feature type="active site" description="Proton acceptor" evidence="2">
    <location>
        <position position="504"/>
    </location>
</feature>
<feature type="binding site" evidence="3">
    <location>
        <position position="208"/>
    </location>
    <ligand>
        <name>FAD</name>
        <dbReference type="ChEBI" id="CHEBI:57692"/>
    </ligand>
</feature>
<dbReference type="InterPro" id="IPR012132">
    <property type="entry name" value="GMC_OxRdtase"/>
</dbReference>
<dbReference type="Pfam" id="PF05199">
    <property type="entry name" value="GMC_oxred_C"/>
    <property type="match status" value="1"/>
</dbReference>
<dbReference type="Pfam" id="PF00732">
    <property type="entry name" value="GMC_oxred_N"/>
    <property type="match status" value="1"/>
</dbReference>
<dbReference type="PROSITE" id="PS00624">
    <property type="entry name" value="GMC_OXRED_2"/>
    <property type="match status" value="1"/>
</dbReference>
<evidence type="ECO:0000259" key="6">
    <source>
        <dbReference type="PROSITE" id="PS00624"/>
    </source>
</evidence>
<keyword evidence="3 4" id="KW-0274">FAD</keyword>
<comment type="caution">
    <text evidence="7">The sequence shown here is derived from an EMBL/GenBank/DDBJ whole genome shotgun (WGS) entry which is preliminary data.</text>
</comment>
<dbReference type="OrthoDB" id="269227at2759"/>
<keyword evidence="8" id="KW-1185">Reference proteome</keyword>
<dbReference type="GO" id="GO:0016614">
    <property type="term" value="F:oxidoreductase activity, acting on CH-OH group of donors"/>
    <property type="evidence" value="ECO:0007669"/>
    <property type="project" value="InterPro"/>
</dbReference>
<dbReference type="SUPFAM" id="SSF54373">
    <property type="entry name" value="FAD-linked reductases, C-terminal domain"/>
    <property type="match status" value="1"/>
</dbReference>
<dbReference type="STRING" id="1661398.A0A482VT72"/>
<dbReference type="Proteomes" id="UP000292052">
    <property type="component" value="Unassembled WGS sequence"/>
</dbReference>
<dbReference type="SUPFAM" id="SSF51905">
    <property type="entry name" value="FAD/NAD(P)-binding domain"/>
    <property type="match status" value="1"/>
</dbReference>
<accession>A0A482VT72</accession>
<dbReference type="PANTHER" id="PTHR11552:SF158">
    <property type="entry name" value="GH23626P-RELATED"/>
    <property type="match status" value="1"/>
</dbReference>
<evidence type="ECO:0000256" key="1">
    <source>
        <dbReference type="ARBA" id="ARBA00010790"/>
    </source>
</evidence>
<evidence type="ECO:0000313" key="7">
    <source>
        <dbReference type="EMBL" id="RZC35994.1"/>
    </source>
</evidence>
<protein>
    <submittedName>
        <fullName evidence="7">Glucose dehydrogenase [FAD, quinone]-like</fullName>
    </submittedName>
</protein>
<feature type="domain" description="Glucose-methanol-choline oxidoreductase N-terminal" evidence="5">
    <location>
        <begin position="66"/>
        <end position="89"/>
    </location>
</feature>
<dbReference type="EMBL" id="QDEB01066290">
    <property type="protein sequence ID" value="RZC35994.1"/>
    <property type="molecule type" value="Genomic_DNA"/>
</dbReference>
<dbReference type="AlphaFoldDB" id="A0A482VT72"/>
<feature type="non-terminal residue" evidence="7">
    <location>
        <position position="525"/>
    </location>
</feature>
<reference evidence="7 8" key="1">
    <citation type="submission" date="2017-03" db="EMBL/GenBank/DDBJ databases">
        <title>Genome of the blue death feigning beetle - Asbolus verrucosus.</title>
        <authorList>
            <person name="Rider S.D."/>
        </authorList>
    </citation>
    <scope>NUCLEOTIDE SEQUENCE [LARGE SCALE GENOMIC DNA]</scope>
    <source>
        <strain evidence="7">Butters</strain>
        <tissue evidence="7">Head and leg muscle</tissue>
    </source>
</reference>
<feature type="binding site" evidence="3">
    <location>
        <begin position="76"/>
        <end position="79"/>
    </location>
    <ligand>
        <name>FAD</name>
        <dbReference type="ChEBI" id="CHEBI:57692"/>
    </ligand>
</feature>
<dbReference type="GO" id="GO:0050660">
    <property type="term" value="F:flavin adenine dinucleotide binding"/>
    <property type="evidence" value="ECO:0007669"/>
    <property type="project" value="InterPro"/>
</dbReference>
<dbReference type="Gene3D" id="3.30.560.10">
    <property type="entry name" value="Glucose Oxidase, domain 3"/>
    <property type="match status" value="1"/>
</dbReference>
<evidence type="ECO:0000259" key="5">
    <source>
        <dbReference type="PROSITE" id="PS00623"/>
    </source>
</evidence>
<comment type="similarity">
    <text evidence="1 4">Belongs to the GMC oxidoreductase family.</text>
</comment>
<comment type="cofactor">
    <cofactor evidence="3">
        <name>FAD</name>
        <dbReference type="ChEBI" id="CHEBI:57692"/>
    </cofactor>
</comment>
<dbReference type="PIRSF" id="PIRSF000137">
    <property type="entry name" value="Alcohol_oxidase"/>
    <property type="match status" value="1"/>
</dbReference>